<evidence type="ECO:0000313" key="2">
    <source>
        <dbReference type="Proteomes" id="UP001367508"/>
    </source>
</evidence>
<dbReference type="EMBL" id="JAYMYQ010000005">
    <property type="protein sequence ID" value="KAK7330597.1"/>
    <property type="molecule type" value="Genomic_DNA"/>
</dbReference>
<evidence type="ECO:0000313" key="1">
    <source>
        <dbReference type="EMBL" id="KAK7330597.1"/>
    </source>
</evidence>
<accession>A0AAN9L6Y2</accession>
<gene>
    <name evidence="1" type="ORF">VNO77_24794</name>
</gene>
<dbReference type="AlphaFoldDB" id="A0AAN9L6Y2"/>
<dbReference type="Proteomes" id="UP001367508">
    <property type="component" value="Unassembled WGS sequence"/>
</dbReference>
<sequence length="85" mass="9742">MLRWDVVTWCNQDPPELMGLMASLSQMTFNKITTTSCRMVHNRKFLLTTGTVQEILINMITVARYSLAHYCSSESSNSNPKDNLR</sequence>
<name>A0AAN9L6Y2_CANGL</name>
<organism evidence="1 2">
    <name type="scientific">Canavalia gladiata</name>
    <name type="common">Sword bean</name>
    <name type="synonym">Dolichos gladiatus</name>
    <dbReference type="NCBI Taxonomy" id="3824"/>
    <lineage>
        <taxon>Eukaryota</taxon>
        <taxon>Viridiplantae</taxon>
        <taxon>Streptophyta</taxon>
        <taxon>Embryophyta</taxon>
        <taxon>Tracheophyta</taxon>
        <taxon>Spermatophyta</taxon>
        <taxon>Magnoliopsida</taxon>
        <taxon>eudicotyledons</taxon>
        <taxon>Gunneridae</taxon>
        <taxon>Pentapetalae</taxon>
        <taxon>rosids</taxon>
        <taxon>fabids</taxon>
        <taxon>Fabales</taxon>
        <taxon>Fabaceae</taxon>
        <taxon>Papilionoideae</taxon>
        <taxon>50 kb inversion clade</taxon>
        <taxon>NPAAA clade</taxon>
        <taxon>indigoferoid/millettioid clade</taxon>
        <taxon>Phaseoleae</taxon>
        <taxon>Canavalia</taxon>
    </lineage>
</organism>
<comment type="caution">
    <text evidence="1">The sequence shown here is derived from an EMBL/GenBank/DDBJ whole genome shotgun (WGS) entry which is preliminary data.</text>
</comment>
<protein>
    <submittedName>
        <fullName evidence="1">Uncharacterized protein</fullName>
    </submittedName>
</protein>
<keyword evidence="2" id="KW-1185">Reference proteome</keyword>
<proteinExistence type="predicted"/>
<reference evidence="1 2" key="1">
    <citation type="submission" date="2024-01" db="EMBL/GenBank/DDBJ databases">
        <title>The genomes of 5 underutilized Papilionoideae crops provide insights into root nodulation and disease resistanc.</title>
        <authorList>
            <person name="Jiang F."/>
        </authorList>
    </citation>
    <scope>NUCLEOTIDE SEQUENCE [LARGE SCALE GENOMIC DNA]</scope>
    <source>
        <strain evidence="1">LVBAO_FW01</strain>
        <tissue evidence="1">Leaves</tissue>
    </source>
</reference>